<evidence type="ECO:0008006" key="4">
    <source>
        <dbReference type="Google" id="ProtNLM"/>
    </source>
</evidence>
<keyword evidence="3" id="KW-1185">Reference proteome</keyword>
<gene>
    <name evidence="2" type="ORF">METEAL_20650</name>
</gene>
<dbReference type="GO" id="GO:0005886">
    <property type="term" value="C:plasma membrane"/>
    <property type="evidence" value="ECO:0007669"/>
    <property type="project" value="InterPro"/>
</dbReference>
<evidence type="ECO:0000313" key="3">
    <source>
        <dbReference type="Proteomes" id="UP001238179"/>
    </source>
</evidence>
<proteinExistence type="predicted"/>
<dbReference type="Pfam" id="PF09604">
    <property type="entry name" value="Potass_KdpF"/>
    <property type="match status" value="1"/>
</dbReference>
<dbReference type="RefSeq" id="WP_316415805.1">
    <property type="nucleotide sequence ID" value="NZ_AP027080.1"/>
</dbReference>
<keyword evidence="1" id="KW-1133">Transmembrane helix</keyword>
<accession>A0AA48K901</accession>
<dbReference type="InterPro" id="IPR011726">
    <property type="entry name" value="KdpF"/>
</dbReference>
<sequence>MTAIQILAAALTLGLLVYLCIALLLPERFQ</sequence>
<name>A0AA48K901_9BACT</name>
<dbReference type="NCBIfam" id="TIGR02115">
    <property type="entry name" value="potass_kdpF"/>
    <property type="match status" value="1"/>
</dbReference>
<evidence type="ECO:0000313" key="2">
    <source>
        <dbReference type="EMBL" id="BDU72891.1"/>
    </source>
</evidence>
<dbReference type="EMBL" id="AP027080">
    <property type="protein sequence ID" value="BDU72891.1"/>
    <property type="molecule type" value="Genomic_DNA"/>
</dbReference>
<dbReference type="GO" id="GO:0008556">
    <property type="term" value="F:P-type potassium transmembrane transporter activity"/>
    <property type="evidence" value="ECO:0007669"/>
    <property type="project" value="InterPro"/>
</dbReference>
<dbReference type="Proteomes" id="UP001238179">
    <property type="component" value="Chromosome"/>
</dbReference>
<keyword evidence="1" id="KW-0472">Membrane</keyword>
<reference evidence="3" key="1">
    <citation type="journal article" date="2023" name="Int. J. Syst. Evol. Microbiol.">
        <title>Mesoterricola silvestris gen. nov., sp. nov., Mesoterricola sediminis sp. nov., Geothrix oryzae sp. nov., Geothrix edaphica sp. nov., Geothrix rubra sp. nov., and Geothrix limicola sp. nov., six novel members of Acidobacteriota isolated from soils.</title>
        <authorList>
            <person name="Itoh H."/>
            <person name="Sugisawa Y."/>
            <person name="Mise K."/>
            <person name="Xu Z."/>
            <person name="Kuniyasu M."/>
            <person name="Ushijima N."/>
            <person name="Kawano K."/>
            <person name="Kobayashi E."/>
            <person name="Shiratori Y."/>
            <person name="Masuda Y."/>
            <person name="Senoo K."/>
        </authorList>
    </citation>
    <scope>NUCLEOTIDE SEQUENCE [LARGE SCALE GENOMIC DNA]</scope>
    <source>
        <strain evidence="3">W79</strain>
    </source>
</reference>
<feature type="transmembrane region" description="Helical" evidence="1">
    <location>
        <begin position="6"/>
        <end position="25"/>
    </location>
</feature>
<dbReference type="AlphaFoldDB" id="A0AA48K901"/>
<keyword evidence="1" id="KW-0812">Transmembrane</keyword>
<dbReference type="KEGG" id="msil:METEAL_20650"/>
<protein>
    <recommendedName>
        <fullName evidence="4">K(+)-transporting ATPase subunit F</fullName>
    </recommendedName>
</protein>
<organism evidence="2 3">
    <name type="scientific">Mesoterricola silvestris</name>
    <dbReference type="NCBI Taxonomy" id="2927979"/>
    <lineage>
        <taxon>Bacteria</taxon>
        <taxon>Pseudomonadati</taxon>
        <taxon>Acidobacteriota</taxon>
        <taxon>Holophagae</taxon>
        <taxon>Holophagales</taxon>
        <taxon>Holophagaceae</taxon>
        <taxon>Mesoterricola</taxon>
    </lineage>
</organism>
<evidence type="ECO:0000256" key="1">
    <source>
        <dbReference type="SAM" id="Phobius"/>
    </source>
</evidence>